<dbReference type="PANTHER" id="PTHR34130">
    <property type="entry name" value="OS08G0243800 PROTEIN"/>
    <property type="match status" value="1"/>
</dbReference>
<name>A0A8K0GR86_9ROSA</name>
<sequence>MGEDHENDAVFNLSNTPSDLDLFEFFVNNEATCPTSSEPIVFCGKTIPAIEADPKTSQYHYYAHPANGHFIRRDSFKRSRSFRSKSVKSPTAIVNRLNSSTPSPVAMKCGFRNGGEFRRHRVLIGLVKLQPEMEMSEIRKRRNRGSPTSGYGDVEAVADTCELRPFRLRSYLLNALTKGFV</sequence>
<comment type="caution">
    <text evidence="1">The sequence shown here is derived from an EMBL/GenBank/DDBJ whole genome shotgun (WGS) entry which is preliminary data.</text>
</comment>
<protein>
    <submittedName>
        <fullName evidence="1">Uncharacterized protein</fullName>
    </submittedName>
</protein>
<keyword evidence="2" id="KW-1185">Reference proteome</keyword>
<dbReference type="AlphaFoldDB" id="A0A8K0GR86"/>
<dbReference type="OrthoDB" id="1162198at2759"/>
<evidence type="ECO:0000313" key="2">
    <source>
        <dbReference type="Proteomes" id="UP000796880"/>
    </source>
</evidence>
<gene>
    <name evidence="1" type="ORF">FNV43_RR25006</name>
</gene>
<organism evidence="1 2">
    <name type="scientific">Rhamnella rubrinervis</name>
    <dbReference type="NCBI Taxonomy" id="2594499"/>
    <lineage>
        <taxon>Eukaryota</taxon>
        <taxon>Viridiplantae</taxon>
        <taxon>Streptophyta</taxon>
        <taxon>Embryophyta</taxon>
        <taxon>Tracheophyta</taxon>
        <taxon>Spermatophyta</taxon>
        <taxon>Magnoliopsida</taxon>
        <taxon>eudicotyledons</taxon>
        <taxon>Gunneridae</taxon>
        <taxon>Pentapetalae</taxon>
        <taxon>rosids</taxon>
        <taxon>fabids</taxon>
        <taxon>Rosales</taxon>
        <taxon>Rhamnaceae</taxon>
        <taxon>rhamnoid group</taxon>
        <taxon>Rhamneae</taxon>
        <taxon>Rhamnella</taxon>
    </lineage>
</organism>
<dbReference type="EMBL" id="VOIH02000011">
    <property type="protein sequence ID" value="KAF3433903.1"/>
    <property type="molecule type" value="Genomic_DNA"/>
</dbReference>
<dbReference type="Proteomes" id="UP000796880">
    <property type="component" value="Unassembled WGS sequence"/>
</dbReference>
<reference evidence="1" key="1">
    <citation type="submission" date="2020-03" db="EMBL/GenBank/DDBJ databases">
        <title>A high-quality chromosome-level genome assembly of a woody plant with both climbing and erect habits, Rhamnella rubrinervis.</title>
        <authorList>
            <person name="Lu Z."/>
            <person name="Yang Y."/>
            <person name="Zhu X."/>
            <person name="Sun Y."/>
        </authorList>
    </citation>
    <scope>NUCLEOTIDE SEQUENCE</scope>
    <source>
        <strain evidence="1">BYM</strain>
        <tissue evidence="1">Leaf</tissue>
    </source>
</reference>
<evidence type="ECO:0000313" key="1">
    <source>
        <dbReference type="EMBL" id="KAF3433903.1"/>
    </source>
</evidence>
<proteinExistence type="predicted"/>
<dbReference type="PANTHER" id="PTHR34130:SF8">
    <property type="entry name" value="TRANSMEMBRANE PROTEIN"/>
    <property type="match status" value="1"/>
</dbReference>
<accession>A0A8K0GR86</accession>